<protein>
    <submittedName>
        <fullName evidence="1">Stage V sporulation protein AD</fullName>
    </submittedName>
</protein>
<dbReference type="EMBL" id="QSUB01000005">
    <property type="protein sequence ID" value="RGN03900.1"/>
    <property type="molecule type" value="Genomic_DNA"/>
</dbReference>
<gene>
    <name evidence="1" type="primary">spoVAD</name>
    <name evidence="10" type="ORF">DW021_08295</name>
    <name evidence="9" type="ORF">DW040_15310</name>
    <name evidence="8" type="ORF">DW222_11835</name>
    <name evidence="7" type="ORF">DW272_12635</name>
    <name evidence="6" type="ORF">DW859_04015</name>
    <name evidence="5" type="ORF">DWW07_09730</name>
    <name evidence="4" type="ORF">DWX77_08855</name>
    <name evidence="3" type="ORF">DWZ12_04250</name>
    <name evidence="2" type="ORF">DXB81_12205</name>
    <name evidence="11" type="ORF">EAI82_12660</name>
    <name evidence="1" type="ORF">ERS852394_01439</name>
</gene>
<dbReference type="Proteomes" id="UP000284242">
    <property type="component" value="Unassembled WGS sequence"/>
</dbReference>
<dbReference type="Proteomes" id="UP000265828">
    <property type="component" value="Unassembled WGS sequence"/>
</dbReference>
<accession>A0A174C678</accession>
<dbReference type="InterPro" id="IPR038369">
    <property type="entry name" value="SpoVAD_sf"/>
</dbReference>
<evidence type="ECO:0000313" key="21">
    <source>
        <dbReference type="Proteomes" id="UP000285897"/>
    </source>
</evidence>
<evidence type="ECO:0000313" key="19">
    <source>
        <dbReference type="Proteomes" id="UP000284242"/>
    </source>
</evidence>
<dbReference type="EMBL" id="QRHZ01000006">
    <property type="protein sequence ID" value="RHG16482.1"/>
    <property type="molecule type" value="Genomic_DNA"/>
</dbReference>
<evidence type="ECO:0000313" key="12">
    <source>
        <dbReference type="Proteomes" id="UP000095409"/>
    </source>
</evidence>
<dbReference type="GO" id="GO:0016746">
    <property type="term" value="F:acyltransferase activity"/>
    <property type="evidence" value="ECO:0007669"/>
    <property type="project" value="InterPro"/>
</dbReference>
<dbReference type="Proteomes" id="UP000285897">
    <property type="component" value="Unassembled WGS sequence"/>
</dbReference>
<evidence type="ECO:0000313" key="4">
    <source>
        <dbReference type="EMBL" id="RGS73858.1"/>
    </source>
</evidence>
<evidence type="ECO:0000313" key="6">
    <source>
        <dbReference type="EMBL" id="RHC09155.1"/>
    </source>
</evidence>
<evidence type="ECO:0000313" key="8">
    <source>
        <dbReference type="EMBL" id="RHH17355.1"/>
    </source>
</evidence>
<dbReference type="Proteomes" id="UP000283585">
    <property type="component" value="Unassembled WGS sequence"/>
</dbReference>
<proteinExistence type="predicted"/>
<dbReference type="EMBL" id="QSHL01000002">
    <property type="protein sequence ID" value="RHC09155.1"/>
    <property type="molecule type" value="Genomic_DNA"/>
</dbReference>
<dbReference type="AlphaFoldDB" id="A0A174C678"/>
<evidence type="ECO:0000313" key="13">
    <source>
        <dbReference type="Proteomes" id="UP000261222"/>
    </source>
</evidence>
<evidence type="ECO:0000313" key="20">
    <source>
        <dbReference type="Proteomes" id="UP000284267"/>
    </source>
</evidence>
<dbReference type="InterPro" id="IPR016039">
    <property type="entry name" value="Thiolase-like"/>
</dbReference>
<evidence type="ECO:0000313" key="3">
    <source>
        <dbReference type="EMBL" id="RGQ06406.1"/>
    </source>
</evidence>
<dbReference type="EMBL" id="QRSS01000004">
    <property type="protein sequence ID" value="RGQ06406.1"/>
    <property type="molecule type" value="Genomic_DNA"/>
</dbReference>
<evidence type="ECO:0000313" key="2">
    <source>
        <dbReference type="EMBL" id="RGN03900.1"/>
    </source>
</evidence>
<sequence length="360" mass="37873">MNSGTLLGKASISFSRPVYIQSCASVVGPKEGDGPLKNCFDMICDDPMFGEKKWEAAESAMQKEAAVLAIGKAGLTPDDIRFVFAGDLLAQTIASSFGIAEMGIPFFGLYGACSTMGESLSLGAIAVSAGYGHHILCATSSHFATAEKEFRFPLGYGCQRPLSATWTVTGSAACILSPEAPHPSEIVGSSLLRSTLGSVAITGITTGKVIDFGFRDSLNMGGCMAPAACDTIYRHFEDFGRSVNDYDAVLTGDLGVVGRQILLDLLKEKNIDLSSVHQDCGLLIYDNQKQDTHSGGSGCGCAASVLAAYILPRVVSGFWKRVLFVPTGAMLSKVSFNEGESVAGIAHGVVIEHISKETEV</sequence>
<reference evidence="11 22" key="3">
    <citation type="journal article" date="2019" name="Science, e1252229">
        <title>Invertible promoters mediate bacterial phase variation, antibiotic resistance, and host adaptation in the gut.</title>
        <authorList>
            <person name="Jiang X."/>
            <person name="Hall A.B."/>
            <person name="Arthur T.D."/>
            <person name="Plichta D.R."/>
            <person name="Covington C.T."/>
            <person name="Poyet M."/>
            <person name="Crothers J."/>
            <person name="Moses P.L."/>
            <person name="Tolonen A.C."/>
            <person name="Vlamakis H."/>
            <person name="Alm E.J."/>
            <person name="Xavier R.J."/>
        </authorList>
    </citation>
    <scope>NUCLEOTIDE SEQUENCE [LARGE SCALE GENOMIC DNA]</scope>
    <source>
        <strain evidence="22">af_0058</strain>
        <strain evidence="11">Af_0058</strain>
    </source>
</reference>
<dbReference type="EMBL" id="QRVV01000020">
    <property type="protein sequence ID" value="RGS73858.1"/>
    <property type="molecule type" value="Genomic_DNA"/>
</dbReference>
<name>A0A174C678_9FIRM</name>
<organism evidence="1 12">
    <name type="scientific">Blautia obeum</name>
    <dbReference type="NCBI Taxonomy" id="40520"/>
    <lineage>
        <taxon>Bacteria</taxon>
        <taxon>Bacillati</taxon>
        <taxon>Bacillota</taxon>
        <taxon>Clostridia</taxon>
        <taxon>Lachnospirales</taxon>
        <taxon>Lachnospiraceae</taxon>
        <taxon>Blautia</taxon>
    </lineage>
</organism>
<evidence type="ECO:0000313" key="5">
    <source>
        <dbReference type="EMBL" id="RGV63389.1"/>
    </source>
</evidence>
<dbReference type="Proteomes" id="UP000284267">
    <property type="component" value="Unassembled WGS sequence"/>
</dbReference>
<dbReference type="EMBL" id="QRJH01000006">
    <property type="protein sequence ID" value="RHH17355.1"/>
    <property type="molecule type" value="Genomic_DNA"/>
</dbReference>
<evidence type="ECO:0000313" key="18">
    <source>
        <dbReference type="Proteomes" id="UP000284220"/>
    </source>
</evidence>
<evidence type="ECO:0000313" key="22">
    <source>
        <dbReference type="Proteomes" id="UP000293506"/>
    </source>
</evidence>
<evidence type="ECO:0000313" key="11">
    <source>
        <dbReference type="EMBL" id="RYT64885.1"/>
    </source>
</evidence>
<evidence type="ECO:0000313" key="10">
    <source>
        <dbReference type="EMBL" id="RHL47671.1"/>
    </source>
</evidence>
<dbReference type="Gene3D" id="3.40.47.40">
    <property type="entry name" value="Stage V sporulation protein AD"/>
    <property type="match status" value="1"/>
</dbReference>
<dbReference type="InterPro" id="IPR010894">
    <property type="entry name" value="SpoVAD"/>
</dbReference>
<dbReference type="EMBL" id="QROE01000008">
    <property type="protein sequence ID" value="RHK92807.1"/>
    <property type="molecule type" value="Genomic_DNA"/>
</dbReference>
<dbReference type="EMBL" id="RCXQ01000013">
    <property type="protein sequence ID" value="RYT64885.1"/>
    <property type="molecule type" value="Genomic_DNA"/>
</dbReference>
<evidence type="ECO:0000313" key="7">
    <source>
        <dbReference type="EMBL" id="RHG16482.1"/>
    </source>
</evidence>
<dbReference type="NCBIfam" id="NF006160">
    <property type="entry name" value="PRK08304.1"/>
    <property type="match status" value="1"/>
</dbReference>
<dbReference type="PIRSF" id="PIRSF011570">
    <property type="entry name" value="SpoVAD"/>
    <property type="match status" value="1"/>
</dbReference>
<dbReference type="EMBL" id="QROS01000005">
    <property type="protein sequence ID" value="RHL47671.1"/>
    <property type="molecule type" value="Genomic_DNA"/>
</dbReference>
<dbReference type="Proteomes" id="UP000261222">
    <property type="component" value="Unassembled WGS sequence"/>
</dbReference>
<dbReference type="Pfam" id="PF07451">
    <property type="entry name" value="SpoVAD"/>
    <property type="match status" value="1"/>
</dbReference>
<evidence type="ECO:0000313" key="15">
    <source>
        <dbReference type="Proteomes" id="UP000265828"/>
    </source>
</evidence>
<dbReference type="Proteomes" id="UP000293506">
    <property type="component" value="Unassembled WGS sequence"/>
</dbReference>
<evidence type="ECO:0000313" key="1">
    <source>
        <dbReference type="EMBL" id="CUO07779.1"/>
    </source>
</evidence>
<reference evidence="1 12" key="1">
    <citation type="submission" date="2015-09" db="EMBL/GenBank/DDBJ databases">
        <authorList>
            <consortium name="Pathogen Informatics"/>
        </authorList>
    </citation>
    <scope>NUCLEOTIDE SEQUENCE [LARGE SCALE GENOMIC DNA]</scope>
    <source>
        <strain evidence="1 12">2789STDY5608837</strain>
    </source>
</reference>
<dbReference type="RefSeq" id="WP_022388253.1">
    <property type="nucleotide sequence ID" value="NZ_CABJDZ010000008.1"/>
</dbReference>
<dbReference type="SUPFAM" id="SSF53901">
    <property type="entry name" value="Thiolase-like"/>
    <property type="match status" value="1"/>
</dbReference>
<evidence type="ECO:0000313" key="16">
    <source>
        <dbReference type="Proteomes" id="UP000283585"/>
    </source>
</evidence>
<dbReference type="Proteomes" id="UP000284024">
    <property type="component" value="Unassembled WGS sequence"/>
</dbReference>
<evidence type="ECO:0000313" key="14">
    <source>
        <dbReference type="Proteomes" id="UP000265808"/>
    </source>
</evidence>
<dbReference type="Proteomes" id="UP000284220">
    <property type="component" value="Unassembled WGS sequence"/>
</dbReference>
<evidence type="ECO:0000313" key="17">
    <source>
        <dbReference type="Proteomes" id="UP000284024"/>
    </source>
</evidence>
<dbReference type="Proteomes" id="UP000265808">
    <property type="component" value="Unassembled WGS sequence"/>
</dbReference>
<dbReference type="EMBL" id="QRZI01000006">
    <property type="protein sequence ID" value="RGV63389.1"/>
    <property type="molecule type" value="Genomic_DNA"/>
</dbReference>
<dbReference type="Proteomes" id="UP000095409">
    <property type="component" value="Unassembled WGS sequence"/>
</dbReference>
<dbReference type="EMBL" id="CYZD01000005">
    <property type="protein sequence ID" value="CUO07779.1"/>
    <property type="molecule type" value="Genomic_DNA"/>
</dbReference>
<evidence type="ECO:0000313" key="9">
    <source>
        <dbReference type="EMBL" id="RHK92807.1"/>
    </source>
</evidence>
<reference evidence="13 14" key="2">
    <citation type="submission" date="2018-08" db="EMBL/GenBank/DDBJ databases">
        <title>A genome reference for cultivated species of the human gut microbiota.</title>
        <authorList>
            <person name="Zou Y."/>
            <person name="Xue W."/>
            <person name="Luo G."/>
        </authorList>
    </citation>
    <scope>NUCLEOTIDE SEQUENCE [LARGE SCALE GENOMIC DNA]</scope>
    <source>
        <strain evidence="5 15">AF14-23</strain>
        <strain evidence="4 19">AF21-24</strain>
        <strain evidence="3 16">AF29-2BH</strain>
        <strain evidence="10 21">AF37-6AC</strain>
        <strain evidence="9 20">AF39-4</strain>
        <strain evidence="8 17">AM18-2AC</strain>
        <strain evidence="7 18">AM22-9LB</strain>
        <strain evidence="6 14">AM37-4AC</strain>
        <strain evidence="2 13">OM06-11AA</strain>
    </source>
</reference>